<dbReference type="PANTHER" id="PTHR21556">
    <property type="entry name" value="TRESLIN"/>
    <property type="match status" value="1"/>
</dbReference>
<feature type="compositionally biased region" description="Polar residues" evidence="1">
    <location>
        <begin position="381"/>
        <end position="391"/>
    </location>
</feature>
<dbReference type="Proteomes" id="UP000005237">
    <property type="component" value="Unassembled WGS sequence"/>
</dbReference>
<reference evidence="3" key="2">
    <citation type="submission" date="2022-06" db="UniProtKB">
        <authorList>
            <consortium name="EnsemblMetazoa"/>
        </authorList>
    </citation>
    <scope>IDENTIFICATION</scope>
    <source>
        <strain evidence="3">DF5081</strain>
    </source>
</reference>
<dbReference type="GO" id="GO:0003682">
    <property type="term" value="F:chromatin binding"/>
    <property type="evidence" value="ECO:0007669"/>
    <property type="project" value="TreeGrafter"/>
</dbReference>
<proteinExistence type="predicted"/>
<reference evidence="4" key="1">
    <citation type="submission" date="2010-08" db="EMBL/GenBank/DDBJ databases">
        <authorList>
            <consortium name="Caenorhabditis japonica Sequencing Consortium"/>
            <person name="Wilson R.K."/>
        </authorList>
    </citation>
    <scope>NUCLEOTIDE SEQUENCE [LARGE SCALE GENOMIC DNA]</scope>
    <source>
        <strain evidence="4">DF5081</strain>
    </source>
</reference>
<dbReference type="GO" id="GO:0033314">
    <property type="term" value="P:mitotic DNA replication checkpoint signaling"/>
    <property type="evidence" value="ECO:0007669"/>
    <property type="project" value="InterPro"/>
</dbReference>
<dbReference type="InterPro" id="IPR026153">
    <property type="entry name" value="Treslin"/>
</dbReference>
<feature type="compositionally biased region" description="Low complexity" evidence="1">
    <location>
        <begin position="736"/>
        <end position="750"/>
    </location>
</feature>
<dbReference type="Pfam" id="PF21855">
    <property type="entry name" value="Treslin_STD"/>
    <property type="match status" value="1"/>
</dbReference>
<feature type="compositionally biased region" description="Acidic residues" evidence="1">
    <location>
        <begin position="428"/>
        <end position="438"/>
    </location>
</feature>
<keyword evidence="4" id="KW-1185">Reference proteome</keyword>
<evidence type="ECO:0000313" key="3">
    <source>
        <dbReference type="EnsemblMetazoa" id="CJA17415a.1"/>
    </source>
</evidence>
<evidence type="ECO:0000256" key="1">
    <source>
        <dbReference type="SAM" id="MobiDB-lite"/>
    </source>
</evidence>
<evidence type="ECO:0000313" key="4">
    <source>
        <dbReference type="Proteomes" id="UP000005237"/>
    </source>
</evidence>
<dbReference type="GO" id="GO:0007095">
    <property type="term" value="P:mitotic G2 DNA damage checkpoint signaling"/>
    <property type="evidence" value="ECO:0007669"/>
    <property type="project" value="TreeGrafter"/>
</dbReference>
<feature type="region of interest" description="Disordered" evidence="1">
    <location>
        <begin position="378"/>
        <end position="438"/>
    </location>
</feature>
<dbReference type="GO" id="GO:0005634">
    <property type="term" value="C:nucleus"/>
    <property type="evidence" value="ECO:0007669"/>
    <property type="project" value="InterPro"/>
</dbReference>
<name>A0A8R1I5M4_CAEJA</name>
<dbReference type="PANTHER" id="PTHR21556:SF2">
    <property type="entry name" value="TRESLIN"/>
    <property type="match status" value="1"/>
</dbReference>
<dbReference type="GO" id="GO:0030174">
    <property type="term" value="P:regulation of DNA-templated DNA replication initiation"/>
    <property type="evidence" value="ECO:0007669"/>
    <property type="project" value="TreeGrafter"/>
</dbReference>
<feature type="region of interest" description="Disordered" evidence="1">
    <location>
        <begin position="118"/>
        <end position="148"/>
    </location>
</feature>
<dbReference type="GO" id="GO:0006260">
    <property type="term" value="P:DNA replication"/>
    <property type="evidence" value="ECO:0007669"/>
    <property type="project" value="InterPro"/>
</dbReference>
<dbReference type="InterPro" id="IPR053920">
    <property type="entry name" value="Treslin_STD"/>
</dbReference>
<protein>
    <submittedName>
        <fullName evidence="3">Treslin_N domain-containing protein</fullName>
    </submittedName>
</protein>
<feature type="compositionally biased region" description="Polar residues" evidence="1">
    <location>
        <begin position="563"/>
        <end position="579"/>
    </location>
</feature>
<dbReference type="EnsemblMetazoa" id="CJA17415a.1">
    <property type="protein sequence ID" value="CJA17415a.1"/>
    <property type="gene ID" value="WBGene00136619"/>
</dbReference>
<feature type="compositionally biased region" description="Basic and acidic residues" evidence="1">
    <location>
        <begin position="138"/>
        <end position="148"/>
    </location>
</feature>
<dbReference type="AlphaFoldDB" id="A0A8R1I5M4"/>
<feature type="region of interest" description="Disordered" evidence="1">
    <location>
        <begin position="74"/>
        <end position="104"/>
    </location>
</feature>
<feature type="compositionally biased region" description="Low complexity" evidence="1">
    <location>
        <begin position="123"/>
        <end position="137"/>
    </location>
</feature>
<dbReference type="GO" id="GO:0010212">
    <property type="term" value="P:response to ionizing radiation"/>
    <property type="evidence" value="ECO:0007669"/>
    <property type="project" value="InterPro"/>
</dbReference>
<feature type="region of interest" description="Disordered" evidence="1">
    <location>
        <begin position="709"/>
        <end position="769"/>
    </location>
</feature>
<evidence type="ECO:0000259" key="2">
    <source>
        <dbReference type="Pfam" id="PF21855"/>
    </source>
</evidence>
<sequence length="769" mass="86383">MKETPKIEKEVMKSFEDVAFEMLSTVSPVKLPREDIPFDSVREIVLNEIIKSKQQKIAAASNGRKNMEDLLLDEAPSSSSSSSHALHDGETSSSILERGTMTDDVEIVPRPITARLYGDCTRSSSTSTAPAPSASDTTDQRKKPSYREKRLAEIRQARLKKYRDNSEIAEFKVEENCLAEPFSKYYCELVEEETTNAANVYFRIVESLDVYFRAKTWESNCPKLLCEFLIENILKSCQSLNELHDSKNSSDERKARECQIQVLLTLHVFVVTDEKKHLDEAIHKLRMIYISVGAERLKTFVEEPVTDVYLEIAGDGLATIYDELCIALPVDLQQYDNGLFKMTETDDSTIVVKRRNGVANRLEQMLMETSAELGVELLSPSRPSRTATCGQSGRPDYKQFFVEDTPDEKYQKRQQKRGGGNNEKDEKNGEDDGDDDVEVDGLKTIEEQIEEEVKQTPVTKLRLAAKKSGNRCSKRLSDLVKLSEERSQIPRKARENLDKILEKAKASTPLRSVPRQTRKSILLGTTPTSSPLGMSTRGSARTSLLNKFANTMTSPESAELSFEETTSPRLAAAESSTPINRDRFSKRRGGPPARYRDSYREAMLTTGERSRNSKNTKINWESAQVNRAGRVKGAGASEDGTPIFGIARRNVRTMICHVLLNDTNPDTSFDWNKVKFDDIDDKPRTRSMQSLIQKPEAYMESLKQKYIEAKLSPLKRSRENPSSSSGSATKKGKRVSSSGTQGPSTSTSPTKSRKYGRAEDYGFESEADE</sequence>
<feature type="region of interest" description="Disordered" evidence="1">
    <location>
        <begin position="556"/>
        <end position="595"/>
    </location>
</feature>
<accession>A0A8R1I5M4</accession>
<feature type="domain" description="Treslin STD" evidence="2">
    <location>
        <begin position="184"/>
        <end position="324"/>
    </location>
</feature>
<organism evidence="3 4">
    <name type="scientific">Caenorhabditis japonica</name>
    <dbReference type="NCBI Taxonomy" id="281687"/>
    <lineage>
        <taxon>Eukaryota</taxon>
        <taxon>Metazoa</taxon>
        <taxon>Ecdysozoa</taxon>
        <taxon>Nematoda</taxon>
        <taxon>Chromadorea</taxon>
        <taxon>Rhabditida</taxon>
        <taxon>Rhabditina</taxon>
        <taxon>Rhabditomorpha</taxon>
        <taxon>Rhabditoidea</taxon>
        <taxon>Rhabditidae</taxon>
        <taxon>Peloderinae</taxon>
        <taxon>Caenorhabditis</taxon>
    </lineage>
</organism>